<organism evidence="1">
    <name type="scientific">marine sediment metagenome</name>
    <dbReference type="NCBI Taxonomy" id="412755"/>
    <lineage>
        <taxon>unclassified sequences</taxon>
        <taxon>metagenomes</taxon>
        <taxon>ecological metagenomes</taxon>
    </lineage>
</organism>
<sequence length="138" mass="15769">AHILKEKDCHIGLDWDKALDIFDYQGHSLPEVNEKYRMKKETLSSNRAGKLFKLNGGEYMKSCFEIMLMEEAKDIEISFEGRFASIVITRGEGMISTNVGDFEVKKGETYMIPASIGMHRYLATKRNLDVVISLPPQY</sequence>
<evidence type="ECO:0008006" key="2">
    <source>
        <dbReference type="Google" id="ProtNLM"/>
    </source>
</evidence>
<dbReference type="AlphaFoldDB" id="X0WWX0"/>
<name>X0WWX0_9ZZZZ</name>
<dbReference type="InterPro" id="IPR011051">
    <property type="entry name" value="RmlC_Cupin_sf"/>
</dbReference>
<dbReference type="Gene3D" id="2.60.120.10">
    <property type="entry name" value="Jelly Rolls"/>
    <property type="match status" value="1"/>
</dbReference>
<feature type="non-terminal residue" evidence="1">
    <location>
        <position position="1"/>
    </location>
</feature>
<proteinExistence type="predicted"/>
<evidence type="ECO:0000313" key="1">
    <source>
        <dbReference type="EMBL" id="GAG27697.1"/>
    </source>
</evidence>
<comment type="caution">
    <text evidence="1">The sequence shown here is derived from an EMBL/GenBank/DDBJ whole genome shotgun (WGS) entry which is preliminary data.</text>
</comment>
<protein>
    <recommendedName>
        <fullName evidence="2">Mannose-6-phosphate isomerase</fullName>
    </recommendedName>
</protein>
<dbReference type="EMBL" id="BARS01031057">
    <property type="protein sequence ID" value="GAG27697.1"/>
    <property type="molecule type" value="Genomic_DNA"/>
</dbReference>
<gene>
    <name evidence="1" type="ORF">S01H1_48364</name>
</gene>
<dbReference type="InterPro" id="IPR014710">
    <property type="entry name" value="RmlC-like_jellyroll"/>
</dbReference>
<reference evidence="1" key="1">
    <citation type="journal article" date="2014" name="Front. Microbiol.">
        <title>High frequency of phylogenetically diverse reductive dehalogenase-homologous genes in deep subseafloor sedimentary metagenomes.</title>
        <authorList>
            <person name="Kawai M."/>
            <person name="Futagami T."/>
            <person name="Toyoda A."/>
            <person name="Takaki Y."/>
            <person name="Nishi S."/>
            <person name="Hori S."/>
            <person name="Arai W."/>
            <person name="Tsubouchi T."/>
            <person name="Morono Y."/>
            <person name="Uchiyama I."/>
            <person name="Ito T."/>
            <person name="Fujiyama A."/>
            <person name="Inagaki F."/>
            <person name="Takami H."/>
        </authorList>
    </citation>
    <scope>NUCLEOTIDE SEQUENCE</scope>
    <source>
        <strain evidence="1">Expedition CK06-06</strain>
    </source>
</reference>
<dbReference type="SUPFAM" id="SSF51182">
    <property type="entry name" value="RmlC-like cupins"/>
    <property type="match status" value="1"/>
</dbReference>
<accession>X0WWX0</accession>